<gene>
    <name evidence="2" type="ORF">SEMRO_293_G109870.1</name>
</gene>
<feature type="region of interest" description="Disordered" evidence="1">
    <location>
        <begin position="86"/>
        <end position="137"/>
    </location>
</feature>
<protein>
    <submittedName>
        <fullName evidence="2">Uncharacterized protein</fullName>
    </submittedName>
</protein>
<evidence type="ECO:0000313" key="2">
    <source>
        <dbReference type="EMBL" id="CAB9507108.1"/>
    </source>
</evidence>
<comment type="caution">
    <text evidence="2">The sequence shown here is derived from an EMBL/GenBank/DDBJ whole genome shotgun (WGS) entry which is preliminary data.</text>
</comment>
<proteinExistence type="predicted"/>
<dbReference type="EMBL" id="CAICTM010000292">
    <property type="protein sequence ID" value="CAB9507108.1"/>
    <property type="molecule type" value="Genomic_DNA"/>
</dbReference>
<evidence type="ECO:0000313" key="3">
    <source>
        <dbReference type="Proteomes" id="UP001153069"/>
    </source>
</evidence>
<evidence type="ECO:0000256" key="1">
    <source>
        <dbReference type="SAM" id="MobiDB-lite"/>
    </source>
</evidence>
<accession>A0A9N8DQ67</accession>
<feature type="compositionally biased region" description="Acidic residues" evidence="1">
    <location>
        <begin position="103"/>
        <end position="137"/>
    </location>
</feature>
<dbReference type="Proteomes" id="UP001153069">
    <property type="component" value="Unassembled WGS sequence"/>
</dbReference>
<feature type="compositionally biased region" description="Basic and acidic residues" evidence="1">
    <location>
        <begin position="1"/>
        <end position="10"/>
    </location>
</feature>
<feature type="region of interest" description="Disordered" evidence="1">
    <location>
        <begin position="1"/>
        <end position="20"/>
    </location>
</feature>
<sequence length="259" mass="29132">MVLTREHDDDSTCTEATESSQALRASVESLLAAQGLDRLNPGAYDCLVDSIVSMINRQVSQQQEQAEQQEHAETNQNQVNATCANNEEAAKGDTPELDTTIASEDEDEKEQNSSSDEEEVRYASDDDEEGYSSDEEESLRWYYVSSRGRVYVTNKKAPQECFKCAKAGQRRFHWKNCCPRERGIPPGSEVSRSTCCRVGGRIIPLGDGYQQGMEELTAYMTQRFPHRPVIIANDREPLVRDLPGEENLAEMFQNLGFDD</sequence>
<keyword evidence="3" id="KW-1185">Reference proteome</keyword>
<dbReference type="AlphaFoldDB" id="A0A9N8DQ67"/>
<name>A0A9N8DQ67_9STRA</name>
<organism evidence="2 3">
    <name type="scientific">Seminavis robusta</name>
    <dbReference type="NCBI Taxonomy" id="568900"/>
    <lineage>
        <taxon>Eukaryota</taxon>
        <taxon>Sar</taxon>
        <taxon>Stramenopiles</taxon>
        <taxon>Ochrophyta</taxon>
        <taxon>Bacillariophyta</taxon>
        <taxon>Bacillariophyceae</taxon>
        <taxon>Bacillariophycidae</taxon>
        <taxon>Naviculales</taxon>
        <taxon>Naviculaceae</taxon>
        <taxon>Seminavis</taxon>
    </lineage>
</organism>
<reference evidence="2" key="1">
    <citation type="submission" date="2020-06" db="EMBL/GenBank/DDBJ databases">
        <authorList>
            <consortium name="Plant Systems Biology data submission"/>
        </authorList>
    </citation>
    <scope>NUCLEOTIDE SEQUENCE</scope>
    <source>
        <strain evidence="2">D6</strain>
    </source>
</reference>